<keyword evidence="4" id="KW-1185">Reference proteome</keyword>
<feature type="domain" description="Histidine kinase/HSP90-like ATPase" evidence="2">
    <location>
        <begin position="266"/>
        <end position="407"/>
    </location>
</feature>
<dbReference type="eggNOG" id="KOG0787">
    <property type="taxonomic scope" value="Eukaryota"/>
</dbReference>
<keyword evidence="1" id="KW-0496">Mitochondrion</keyword>
<dbReference type="GO" id="GO:0010906">
    <property type="term" value="P:regulation of glucose metabolic process"/>
    <property type="evidence" value="ECO:0000318"/>
    <property type="project" value="GO_Central"/>
</dbReference>
<dbReference type="InParanoid" id="B8BQB4"/>
<gene>
    <name evidence="3" type="ORF">THAPSDRAFT_1225</name>
</gene>
<organism evidence="3 4">
    <name type="scientific">Thalassiosira pseudonana</name>
    <name type="common">Marine diatom</name>
    <name type="synonym">Cyclotella nana</name>
    <dbReference type="NCBI Taxonomy" id="35128"/>
    <lineage>
        <taxon>Eukaryota</taxon>
        <taxon>Sar</taxon>
        <taxon>Stramenopiles</taxon>
        <taxon>Ochrophyta</taxon>
        <taxon>Bacillariophyta</taxon>
        <taxon>Coscinodiscophyceae</taxon>
        <taxon>Thalassiosirophycidae</taxon>
        <taxon>Thalassiosirales</taxon>
        <taxon>Thalassiosiraceae</taxon>
        <taxon>Thalassiosira</taxon>
    </lineage>
</organism>
<dbReference type="OMA" id="LLCEHYV"/>
<dbReference type="STRING" id="35128.B8BQB4"/>
<dbReference type="PANTHER" id="PTHR11947">
    <property type="entry name" value="PYRUVATE DEHYDROGENASE KINASE"/>
    <property type="match status" value="1"/>
</dbReference>
<reference evidence="3 4" key="1">
    <citation type="journal article" date="2004" name="Science">
        <title>The genome of the diatom Thalassiosira pseudonana: ecology, evolution, and metabolism.</title>
        <authorList>
            <person name="Armbrust E.V."/>
            <person name="Berges J.A."/>
            <person name="Bowler C."/>
            <person name="Green B.R."/>
            <person name="Martinez D."/>
            <person name="Putnam N.H."/>
            <person name="Zhou S."/>
            <person name="Allen A.E."/>
            <person name="Apt K.E."/>
            <person name="Bechner M."/>
            <person name="Brzezinski M.A."/>
            <person name="Chaal B.K."/>
            <person name="Chiovitti A."/>
            <person name="Davis A.K."/>
            <person name="Demarest M.S."/>
            <person name="Detter J.C."/>
            <person name="Glavina T."/>
            <person name="Goodstein D."/>
            <person name="Hadi M.Z."/>
            <person name="Hellsten U."/>
            <person name="Hildebrand M."/>
            <person name="Jenkins B.D."/>
            <person name="Jurka J."/>
            <person name="Kapitonov V.V."/>
            <person name="Kroger N."/>
            <person name="Lau W.W."/>
            <person name="Lane T.W."/>
            <person name="Larimer F.W."/>
            <person name="Lippmeier J.C."/>
            <person name="Lucas S."/>
            <person name="Medina M."/>
            <person name="Montsant A."/>
            <person name="Obornik M."/>
            <person name="Parker M.S."/>
            <person name="Palenik B."/>
            <person name="Pazour G.J."/>
            <person name="Richardson P.M."/>
            <person name="Rynearson T.A."/>
            <person name="Saito M.A."/>
            <person name="Schwartz D.C."/>
            <person name="Thamatrakoln K."/>
            <person name="Valentin K."/>
            <person name="Vardi A."/>
            <person name="Wilkerson F.P."/>
            <person name="Rokhsar D.S."/>
        </authorList>
    </citation>
    <scope>NUCLEOTIDE SEQUENCE [LARGE SCALE GENOMIC DNA]</scope>
    <source>
        <strain evidence="3 4">CCMP1335</strain>
    </source>
</reference>
<dbReference type="PANTHER" id="PTHR11947:SF3">
    <property type="entry name" value="[PYRUVATE DEHYDROGENASE (ACETYL-TRANSFERRING)] KINASE, MITOCHONDRIAL"/>
    <property type="match status" value="1"/>
</dbReference>
<dbReference type="PaxDb" id="35128-Thaps1225"/>
<dbReference type="HOGENOM" id="CLU_659715_0_0_1"/>
<dbReference type="Proteomes" id="UP000001449">
    <property type="component" value="Chromosome 1"/>
</dbReference>
<dbReference type="GO" id="GO:0005524">
    <property type="term" value="F:ATP binding"/>
    <property type="evidence" value="ECO:0007669"/>
    <property type="project" value="UniProtKB-UniRule"/>
</dbReference>
<name>B8BQB4_THAPS</name>
<dbReference type="Pfam" id="PF02518">
    <property type="entry name" value="HATPase_c"/>
    <property type="match status" value="1"/>
</dbReference>
<accession>B8BQB4</accession>
<dbReference type="GO" id="GO:0004740">
    <property type="term" value="F:pyruvate dehydrogenase (acetyl-transferring) kinase activity"/>
    <property type="evidence" value="ECO:0000318"/>
    <property type="project" value="GO_Central"/>
</dbReference>
<keyword evidence="1" id="KW-0547">Nucleotide-binding</keyword>
<dbReference type="InterPro" id="IPR039028">
    <property type="entry name" value="BCKD/PDK"/>
</dbReference>
<dbReference type="InterPro" id="IPR036890">
    <property type="entry name" value="HATPase_C_sf"/>
</dbReference>
<dbReference type="Gene3D" id="3.30.565.10">
    <property type="entry name" value="Histidine kinase-like ATPase, C-terminal domain"/>
    <property type="match status" value="1"/>
</dbReference>
<dbReference type="EMBL" id="CM000638">
    <property type="protein sequence ID" value="EED95754.1"/>
    <property type="molecule type" value="Genomic_DNA"/>
</dbReference>
<dbReference type="GO" id="GO:0010510">
    <property type="term" value="P:regulation of pyruvate decarboxylation to acetyl-CoA"/>
    <property type="evidence" value="ECO:0000318"/>
    <property type="project" value="GO_Central"/>
</dbReference>
<evidence type="ECO:0000313" key="3">
    <source>
        <dbReference type="EMBL" id="EED95754.1"/>
    </source>
</evidence>
<dbReference type="InterPro" id="IPR003594">
    <property type="entry name" value="HATPase_dom"/>
</dbReference>
<dbReference type="KEGG" id="tps:THAPSDRAFT_1225"/>
<protein>
    <recommendedName>
        <fullName evidence="1">Protein-serine/threonine kinase</fullName>
        <ecNumber evidence="1">2.7.11.-</ecNumber>
    </recommendedName>
</protein>
<dbReference type="RefSeq" id="XP_002286113.1">
    <property type="nucleotide sequence ID" value="XM_002286077.1"/>
</dbReference>
<dbReference type="SUPFAM" id="SSF55874">
    <property type="entry name" value="ATPase domain of HSP90 chaperone/DNA topoisomerase II/histidine kinase"/>
    <property type="match status" value="1"/>
</dbReference>
<reference evidence="3 4" key="2">
    <citation type="journal article" date="2008" name="Nature">
        <title>The Phaeodactylum genome reveals the evolutionary history of diatom genomes.</title>
        <authorList>
            <person name="Bowler C."/>
            <person name="Allen A.E."/>
            <person name="Badger J.H."/>
            <person name="Grimwood J."/>
            <person name="Jabbari K."/>
            <person name="Kuo A."/>
            <person name="Maheswari U."/>
            <person name="Martens C."/>
            <person name="Maumus F."/>
            <person name="Otillar R.P."/>
            <person name="Rayko E."/>
            <person name="Salamov A."/>
            <person name="Vandepoele K."/>
            <person name="Beszteri B."/>
            <person name="Gruber A."/>
            <person name="Heijde M."/>
            <person name="Katinka M."/>
            <person name="Mock T."/>
            <person name="Valentin K."/>
            <person name="Verret F."/>
            <person name="Berges J.A."/>
            <person name="Brownlee C."/>
            <person name="Cadoret J.P."/>
            <person name="Chiovitti A."/>
            <person name="Choi C.J."/>
            <person name="Coesel S."/>
            <person name="De Martino A."/>
            <person name="Detter J.C."/>
            <person name="Durkin C."/>
            <person name="Falciatore A."/>
            <person name="Fournet J."/>
            <person name="Haruta M."/>
            <person name="Huysman M.J."/>
            <person name="Jenkins B.D."/>
            <person name="Jiroutova K."/>
            <person name="Jorgensen R.E."/>
            <person name="Joubert Y."/>
            <person name="Kaplan A."/>
            <person name="Kroger N."/>
            <person name="Kroth P.G."/>
            <person name="La Roche J."/>
            <person name="Lindquist E."/>
            <person name="Lommer M."/>
            <person name="Martin-Jezequel V."/>
            <person name="Lopez P.J."/>
            <person name="Lucas S."/>
            <person name="Mangogna M."/>
            <person name="McGinnis K."/>
            <person name="Medlin L.K."/>
            <person name="Montsant A."/>
            <person name="Oudot-Le Secq M.P."/>
            <person name="Napoli C."/>
            <person name="Obornik M."/>
            <person name="Parker M.S."/>
            <person name="Petit J.L."/>
            <person name="Porcel B.M."/>
            <person name="Poulsen N."/>
            <person name="Robison M."/>
            <person name="Rychlewski L."/>
            <person name="Rynearson T.A."/>
            <person name="Schmutz J."/>
            <person name="Shapiro H."/>
            <person name="Siaut M."/>
            <person name="Stanley M."/>
            <person name="Sussman M.R."/>
            <person name="Taylor A.R."/>
            <person name="Vardi A."/>
            <person name="von Dassow P."/>
            <person name="Vyverman W."/>
            <person name="Willis A."/>
            <person name="Wyrwicz L.S."/>
            <person name="Rokhsar D.S."/>
            <person name="Weissenbach J."/>
            <person name="Armbrust E.V."/>
            <person name="Green B.R."/>
            <person name="Van de Peer Y."/>
            <person name="Grigoriev I.V."/>
        </authorList>
    </citation>
    <scope>NUCLEOTIDE SEQUENCE [LARGE SCALE GENOMIC DNA]</scope>
    <source>
        <strain evidence="3 4">CCMP1335</strain>
    </source>
</reference>
<dbReference type="GO" id="GO:0005739">
    <property type="term" value="C:mitochondrion"/>
    <property type="evidence" value="ECO:0000318"/>
    <property type="project" value="GO_Central"/>
</dbReference>
<keyword evidence="1" id="KW-0067">ATP-binding</keyword>
<dbReference type="AlphaFoldDB" id="B8BQB4"/>
<proteinExistence type="inferred from homology"/>
<comment type="subcellular location">
    <subcellularLocation>
        <location evidence="1">Mitochondrion matrix</location>
    </subcellularLocation>
</comment>
<evidence type="ECO:0000256" key="1">
    <source>
        <dbReference type="RuleBase" id="RU366032"/>
    </source>
</evidence>
<dbReference type="EC" id="2.7.11.-" evidence="1"/>
<sequence length="417" mass="46170">MSGLRHWTIQGLLHIDCITPHNAKTLLHELQLRLAVQHNRLTNWKDEMNTDVIQQFASNTTTTSTGTVRASIVPVSMIKEYGRRMEIANLEKQKATKCLKDLIQLHENTYILPQQILDGDEVIILNNFSKPNQRYVSDTFDQIMARHGTSVETLADAVISTRVMHEMVSPLSNNDAAKTKIGLLEDTSVESFLHSRLIQQLLCEHYVSLNKGKDTGAVTLNADVLDVVDDAVTEAKHVCDANLGIAPEVIIHPLSTNYSPPLIRSLLHHAIVEVSKNAMTSNVERWNTQPALTKDSIPPSVHINLSREAGHLSVNVLDQGVGLNEQRTEKAFRFADSTSQNRWDRLSEQQSYAAVRQPLGSLGVGLPLSRLMMRVFGGDVELANRDGGVTSHGDSKLDSGCTATLKISYDDNFVATN</sequence>
<keyword evidence="1" id="KW-0418">Kinase</keyword>
<keyword evidence="1" id="KW-0808">Transferase</keyword>
<dbReference type="GeneID" id="7445056"/>
<comment type="similarity">
    <text evidence="1">Belongs to the PDK/BCKDK protein kinase family.</text>
</comment>
<dbReference type="GO" id="GO:0005759">
    <property type="term" value="C:mitochondrial matrix"/>
    <property type="evidence" value="ECO:0007669"/>
    <property type="project" value="UniProtKB-SubCell"/>
</dbReference>
<evidence type="ECO:0000259" key="2">
    <source>
        <dbReference type="Pfam" id="PF02518"/>
    </source>
</evidence>
<evidence type="ECO:0000313" key="4">
    <source>
        <dbReference type="Proteomes" id="UP000001449"/>
    </source>
</evidence>